<evidence type="ECO:0000259" key="6">
    <source>
        <dbReference type="Pfam" id="PF03953"/>
    </source>
</evidence>
<evidence type="ECO:0000313" key="8">
    <source>
        <dbReference type="Proteomes" id="UP001159042"/>
    </source>
</evidence>
<evidence type="ECO:0000256" key="4">
    <source>
        <dbReference type="ARBA" id="ARBA00022741"/>
    </source>
</evidence>
<organism evidence="7 8">
    <name type="scientific">Exocentrus adspersus</name>
    <dbReference type="NCBI Taxonomy" id="1586481"/>
    <lineage>
        <taxon>Eukaryota</taxon>
        <taxon>Metazoa</taxon>
        <taxon>Ecdysozoa</taxon>
        <taxon>Arthropoda</taxon>
        <taxon>Hexapoda</taxon>
        <taxon>Insecta</taxon>
        <taxon>Pterygota</taxon>
        <taxon>Neoptera</taxon>
        <taxon>Endopterygota</taxon>
        <taxon>Coleoptera</taxon>
        <taxon>Polyphaga</taxon>
        <taxon>Cucujiformia</taxon>
        <taxon>Chrysomeloidea</taxon>
        <taxon>Cerambycidae</taxon>
        <taxon>Lamiinae</taxon>
        <taxon>Acanthocinini</taxon>
        <taxon>Exocentrus</taxon>
    </lineage>
</organism>
<dbReference type="Proteomes" id="UP001159042">
    <property type="component" value="Unassembled WGS sequence"/>
</dbReference>
<feature type="domain" description="Tubulin/FtsZ 2-layer sandwich" evidence="6">
    <location>
        <begin position="84"/>
        <end position="208"/>
    </location>
</feature>
<dbReference type="Gene3D" id="3.40.50.1440">
    <property type="entry name" value="Tubulin/FtsZ, GTPase domain"/>
    <property type="match status" value="1"/>
</dbReference>
<dbReference type="InterPro" id="IPR000217">
    <property type="entry name" value="Tubulin"/>
</dbReference>
<dbReference type="GO" id="GO:0005874">
    <property type="term" value="C:microtubule"/>
    <property type="evidence" value="ECO:0007669"/>
    <property type="project" value="UniProtKB-KW"/>
</dbReference>
<sequence length="270" mass="30139">MGFATKELLENATCVFPIENRALLEIVGRQRNGIVKDFKSACPSFEDMNSIIVNMLLHVTSGSRFPGSLNFDMNELNTNMVPFPKLNFLCAGFNSSLYKSLKNGKRISKQVKDEVFLTSCSRINQMVKVDPLGPKSTLMGTTLIGRGSFTLTDMRGYVEKMQSKGRFTPWSSRAVKIGLCDTPPKGGSLAMLSVHNTSSMVNLFQHIQRQFTKLHKKKAHVHHYTKIPGFDADNFAQCSNSLGEIMDSYAEIENMSPINIPRLKAVKDFS</sequence>
<name>A0AAV8VWZ9_9CUCU</name>
<evidence type="ECO:0000256" key="3">
    <source>
        <dbReference type="ARBA" id="ARBA00022701"/>
    </source>
</evidence>
<dbReference type="AlphaFoldDB" id="A0AAV8VWZ9"/>
<gene>
    <name evidence="7" type="ORF">NQ315_011619</name>
</gene>
<dbReference type="GO" id="GO:0007017">
    <property type="term" value="P:microtubule-based process"/>
    <property type="evidence" value="ECO:0007669"/>
    <property type="project" value="InterPro"/>
</dbReference>
<dbReference type="GO" id="GO:0005525">
    <property type="term" value="F:GTP binding"/>
    <property type="evidence" value="ECO:0007669"/>
    <property type="project" value="UniProtKB-KW"/>
</dbReference>
<dbReference type="InterPro" id="IPR018316">
    <property type="entry name" value="Tubulin/FtsZ_2-layer-sand-dom"/>
</dbReference>
<dbReference type="SUPFAM" id="SSF52490">
    <property type="entry name" value="Tubulin nucleotide-binding domain-like"/>
    <property type="match status" value="1"/>
</dbReference>
<dbReference type="InterPro" id="IPR023123">
    <property type="entry name" value="Tubulin_C"/>
</dbReference>
<dbReference type="Gene3D" id="1.10.287.600">
    <property type="entry name" value="Helix hairpin bin"/>
    <property type="match status" value="1"/>
</dbReference>
<evidence type="ECO:0000256" key="2">
    <source>
        <dbReference type="ARBA" id="ARBA00009636"/>
    </source>
</evidence>
<keyword evidence="8" id="KW-1185">Reference proteome</keyword>
<evidence type="ECO:0000313" key="7">
    <source>
        <dbReference type="EMBL" id="KAJ8918161.1"/>
    </source>
</evidence>
<dbReference type="SUPFAM" id="SSF55307">
    <property type="entry name" value="Tubulin C-terminal domain-like"/>
    <property type="match status" value="1"/>
</dbReference>
<protein>
    <recommendedName>
        <fullName evidence="6">Tubulin/FtsZ 2-layer sandwich domain-containing protein</fullName>
    </recommendedName>
</protein>
<comment type="cofactor">
    <cofactor evidence="1">
        <name>Mg(2+)</name>
        <dbReference type="ChEBI" id="CHEBI:18420"/>
    </cofactor>
</comment>
<dbReference type="GO" id="GO:0003924">
    <property type="term" value="F:GTPase activity"/>
    <property type="evidence" value="ECO:0007669"/>
    <property type="project" value="InterPro"/>
</dbReference>
<evidence type="ECO:0000256" key="1">
    <source>
        <dbReference type="ARBA" id="ARBA00001946"/>
    </source>
</evidence>
<dbReference type="PRINTS" id="PR01161">
    <property type="entry name" value="TUBULIN"/>
</dbReference>
<dbReference type="EMBL" id="JANEYG010000028">
    <property type="protein sequence ID" value="KAJ8918161.1"/>
    <property type="molecule type" value="Genomic_DNA"/>
</dbReference>
<dbReference type="InterPro" id="IPR008280">
    <property type="entry name" value="Tub_FtsZ_C"/>
</dbReference>
<dbReference type="PANTHER" id="PTHR11588">
    <property type="entry name" value="TUBULIN"/>
    <property type="match status" value="1"/>
</dbReference>
<keyword evidence="4" id="KW-0547">Nucleotide-binding</keyword>
<dbReference type="InterPro" id="IPR002453">
    <property type="entry name" value="Beta_tubulin"/>
</dbReference>
<dbReference type="InterPro" id="IPR036525">
    <property type="entry name" value="Tubulin/FtsZ_GTPase_sf"/>
</dbReference>
<comment type="caution">
    <text evidence="7">The sequence shown here is derived from an EMBL/GenBank/DDBJ whole genome shotgun (WGS) entry which is preliminary data.</text>
</comment>
<keyword evidence="5" id="KW-0342">GTP-binding</keyword>
<keyword evidence="3" id="KW-0493">Microtubule</keyword>
<evidence type="ECO:0000256" key="5">
    <source>
        <dbReference type="ARBA" id="ARBA00023134"/>
    </source>
</evidence>
<comment type="similarity">
    <text evidence="2">Belongs to the tubulin family.</text>
</comment>
<accession>A0AAV8VWZ9</accession>
<dbReference type="PRINTS" id="PR01163">
    <property type="entry name" value="BETATUBULIN"/>
</dbReference>
<dbReference type="GO" id="GO:0005200">
    <property type="term" value="F:structural constituent of cytoskeleton"/>
    <property type="evidence" value="ECO:0007669"/>
    <property type="project" value="InterPro"/>
</dbReference>
<reference evidence="7 8" key="1">
    <citation type="journal article" date="2023" name="Insect Mol. Biol.">
        <title>Genome sequencing provides insights into the evolution of gene families encoding plant cell wall-degrading enzymes in longhorned beetles.</title>
        <authorList>
            <person name="Shin N.R."/>
            <person name="Okamura Y."/>
            <person name="Kirsch R."/>
            <person name="Pauchet Y."/>
        </authorList>
    </citation>
    <scope>NUCLEOTIDE SEQUENCE [LARGE SCALE GENOMIC DNA]</scope>
    <source>
        <strain evidence="7">EAD_L_NR</strain>
    </source>
</reference>
<dbReference type="Pfam" id="PF03953">
    <property type="entry name" value="Tubulin_C"/>
    <property type="match status" value="1"/>
</dbReference>
<proteinExistence type="inferred from homology"/>